<evidence type="ECO:0000256" key="2">
    <source>
        <dbReference type="ARBA" id="ARBA00022763"/>
    </source>
</evidence>
<dbReference type="Pfam" id="PF01330">
    <property type="entry name" value="RuvA_N"/>
    <property type="match status" value="1"/>
</dbReference>
<dbReference type="NCBIfam" id="TIGR00084">
    <property type="entry name" value="ruvA"/>
    <property type="match status" value="1"/>
</dbReference>
<dbReference type="Pfam" id="PF07499">
    <property type="entry name" value="RuvA_C"/>
    <property type="match status" value="1"/>
</dbReference>
<dbReference type="AlphaFoldDB" id="J9FJX5"/>
<dbReference type="SUPFAM" id="SSF50249">
    <property type="entry name" value="Nucleic acid-binding proteins"/>
    <property type="match status" value="1"/>
</dbReference>
<gene>
    <name evidence="6" type="ORF">EVA_17167</name>
</gene>
<dbReference type="GO" id="GO:0005524">
    <property type="term" value="F:ATP binding"/>
    <property type="evidence" value="ECO:0007669"/>
    <property type="project" value="InterPro"/>
</dbReference>
<keyword evidence="1" id="KW-0963">Cytoplasm</keyword>
<evidence type="ECO:0000259" key="5">
    <source>
        <dbReference type="SMART" id="SM00278"/>
    </source>
</evidence>
<dbReference type="InterPro" id="IPR012340">
    <property type="entry name" value="NA-bd_OB-fold"/>
</dbReference>
<dbReference type="InterPro" id="IPR000085">
    <property type="entry name" value="RuvA"/>
</dbReference>
<dbReference type="InterPro" id="IPR003583">
    <property type="entry name" value="Hlx-hairpin-Hlx_DNA-bd_motif"/>
</dbReference>
<dbReference type="InterPro" id="IPR036267">
    <property type="entry name" value="RuvA_C_sf"/>
</dbReference>
<dbReference type="SUPFAM" id="SSF47781">
    <property type="entry name" value="RuvA domain 2-like"/>
    <property type="match status" value="1"/>
</dbReference>
<dbReference type="SUPFAM" id="SSF46929">
    <property type="entry name" value="DNA helicase RuvA subunit, C-terminal domain"/>
    <property type="match status" value="1"/>
</dbReference>
<feature type="domain" description="Helix-hairpin-helix DNA-binding motif class 1" evidence="5">
    <location>
        <begin position="107"/>
        <end position="126"/>
    </location>
</feature>
<dbReference type="InterPro" id="IPR011114">
    <property type="entry name" value="RuvA_C"/>
</dbReference>
<feature type="domain" description="Helix-hairpin-helix DNA-binding motif class 1" evidence="5">
    <location>
        <begin position="72"/>
        <end position="91"/>
    </location>
</feature>
<dbReference type="HAMAP" id="MF_00031">
    <property type="entry name" value="DNA_HJ_migration_RuvA"/>
    <property type="match status" value="1"/>
</dbReference>
<dbReference type="Gene3D" id="2.40.50.140">
    <property type="entry name" value="Nucleic acid-binding proteins"/>
    <property type="match status" value="1"/>
</dbReference>
<reference evidence="6" key="1">
    <citation type="journal article" date="2012" name="PLoS ONE">
        <title>Gene sets for utilization of primary and secondary nutrition supplies in the distal gut of endangered iberian lynx.</title>
        <authorList>
            <person name="Alcaide M."/>
            <person name="Messina E."/>
            <person name="Richter M."/>
            <person name="Bargiela R."/>
            <person name="Peplies J."/>
            <person name="Huws S.A."/>
            <person name="Newbold C.J."/>
            <person name="Golyshin P.N."/>
            <person name="Simon M.A."/>
            <person name="Lopez G."/>
            <person name="Yakimov M.M."/>
            <person name="Ferrer M."/>
        </authorList>
    </citation>
    <scope>NUCLEOTIDE SEQUENCE</scope>
</reference>
<proteinExistence type="inferred from homology"/>
<keyword evidence="2" id="KW-0227">DNA damage</keyword>
<comment type="caution">
    <text evidence="6">The sequence shown here is derived from an EMBL/GenBank/DDBJ whole genome shotgun (WGS) entry which is preliminary data.</text>
</comment>
<keyword evidence="6" id="KW-0347">Helicase</keyword>
<evidence type="ECO:0000313" key="6">
    <source>
        <dbReference type="EMBL" id="EJW94728.1"/>
    </source>
</evidence>
<dbReference type="CDD" id="cd14332">
    <property type="entry name" value="UBA_RuvA_C"/>
    <property type="match status" value="1"/>
</dbReference>
<keyword evidence="4" id="KW-0234">DNA repair</keyword>
<dbReference type="SMART" id="SM00278">
    <property type="entry name" value="HhH1"/>
    <property type="match status" value="2"/>
</dbReference>
<keyword evidence="6" id="KW-0378">Hydrolase</keyword>
<dbReference type="Pfam" id="PF14520">
    <property type="entry name" value="HHH_5"/>
    <property type="match status" value="1"/>
</dbReference>
<dbReference type="GO" id="GO:0006310">
    <property type="term" value="P:DNA recombination"/>
    <property type="evidence" value="ECO:0007669"/>
    <property type="project" value="InterPro"/>
</dbReference>
<dbReference type="GO" id="GO:0006281">
    <property type="term" value="P:DNA repair"/>
    <property type="evidence" value="ECO:0007669"/>
    <property type="project" value="UniProtKB-KW"/>
</dbReference>
<keyword evidence="6" id="KW-0547">Nucleotide-binding</keyword>
<evidence type="ECO:0000256" key="3">
    <source>
        <dbReference type="ARBA" id="ARBA00023125"/>
    </source>
</evidence>
<keyword evidence="6" id="KW-0067">ATP-binding</keyword>
<dbReference type="InterPro" id="IPR010994">
    <property type="entry name" value="RuvA_2-like"/>
</dbReference>
<dbReference type="EMBL" id="AMCI01006210">
    <property type="protein sequence ID" value="EJW94728.1"/>
    <property type="molecule type" value="Genomic_DNA"/>
</dbReference>
<evidence type="ECO:0000256" key="1">
    <source>
        <dbReference type="ARBA" id="ARBA00022490"/>
    </source>
</evidence>
<protein>
    <submittedName>
        <fullName evidence="6">Holliday junction DNA helicase RuvA</fullName>
    </submittedName>
</protein>
<dbReference type="GO" id="GO:0009378">
    <property type="term" value="F:four-way junction helicase activity"/>
    <property type="evidence" value="ECO:0007669"/>
    <property type="project" value="InterPro"/>
</dbReference>
<dbReference type="GO" id="GO:0003677">
    <property type="term" value="F:DNA binding"/>
    <property type="evidence" value="ECO:0007669"/>
    <property type="project" value="UniProtKB-KW"/>
</dbReference>
<accession>J9FJX5</accession>
<organism evidence="6">
    <name type="scientific">gut metagenome</name>
    <dbReference type="NCBI Taxonomy" id="749906"/>
    <lineage>
        <taxon>unclassified sequences</taxon>
        <taxon>metagenomes</taxon>
        <taxon>organismal metagenomes</taxon>
    </lineage>
</organism>
<keyword evidence="3" id="KW-0238">DNA-binding</keyword>
<dbReference type="InterPro" id="IPR013849">
    <property type="entry name" value="DNA_helicase_Holl-junc_RuvA_I"/>
</dbReference>
<dbReference type="GO" id="GO:0009379">
    <property type="term" value="C:Holliday junction helicase complex"/>
    <property type="evidence" value="ECO:0007669"/>
    <property type="project" value="InterPro"/>
</dbReference>
<sequence>MIEYIRGIIDELTPTQAVLEANGVGYALSVSLNTYTAIQGKNEARLYVYEAIREDAYQLYGFATRQERELFTLLIGVSGIGGQTARMILSAFTPADLANIVQASDERALKSVKGIGPKAAQRIIIDLKDKMMNFLGASEGAVTQEGEAPISNLAVVEEAVQALAVLGFAPAPTQKIVKQIVKDDPNIPVEGIIKKALKML</sequence>
<dbReference type="Gene3D" id="1.10.8.10">
    <property type="entry name" value="DNA helicase RuvA subunit, C-terminal domain"/>
    <property type="match status" value="1"/>
</dbReference>
<dbReference type="Gene3D" id="1.10.150.20">
    <property type="entry name" value="5' to 3' exonuclease, C-terminal subdomain"/>
    <property type="match status" value="1"/>
</dbReference>
<name>J9FJX5_9ZZZZ</name>
<evidence type="ECO:0000256" key="4">
    <source>
        <dbReference type="ARBA" id="ARBA00023204"/>
    </source>
</evidence>